<dbReference type="InterPro" id="IPR007219">
    <property type="entry name" value="XnlR_reg_dom"/>
</dbReference>
<dbReference type="PANTHER" id="PTHR47782:SF1">
    <property type="entry name" value="PYRIMIDINE PATHWAY REGULATORY PROTEIN 1"/>
    <property type="match status" value="1"/>
</dbReference>
<accession>A0A5N5DG26</accession>
<keyword evidence="11" id="KW-1185">Reference proteome</keyword>
<dbReference type="Pfam" id="PF04082">
    <property type="entry name" value="Fungal_trans"/>
    <property type="match status" value="1"/>
</dbReference>
<evidence type="ECO:0000256" key="8">
    <source>
        <dbReference type="SAM" id="MobiDB-lite"/>
    </source>
</evidence>
<dbReference type="AlphaFoldDB" id="A0A5N5DG26"/>
<proteinExistence type="predicted"/>
<evidence type="ECO:0000256" key="7">
    <source>
        <dbReference type="ARBA" id="ARBA00023242"/>
    </source>
</evidence>
<dbReference type="GO" id="GO:0000981">
    <property type="term" value="F:DNA-binding transcription factor activity, RNA polymerase II-specific"/>
    <property type="evidence" value="ECO:0007669"/>
    <property type="project" value="InterPro"/>
</dbReference>
<dbReference type="PROSITE" id="PS00463">
    <property type="entry name" value="ZN2_CY6_FUNGAL_1"/>
    <property type="match status" value="1"/>
</dbReference>
<evidence type="ECO:0000256" key="3">
    <source>
        <dbReference type="ARBA" id="ARBA00022833"/>
    </source>
</evidence>
<comment type="caution">
    <text evidence="10">The sequence shown here is derived from an EMBL/GenBank/DDBJ whole genome shotgun (WGS) entry which is preliminary data.</text>
</comment>
<gene>
    <name evidence="10" type="ORF">DBV05_g4558</name>
</gene>
<dbReference type="EMBL" id="VCHE01000021">
    <property type="protein sequence ID" value="KAB2576779.1"/>
    <property type="molecule type" value="Genomic_DNA"/>
</dbReference>
<feature type="domain" description="Zn(2)-C6 fungal-type" evidence="9">
    <location>
        <begin position="14"/>
        <end position="42"/>
    </location>
</feature>
<dbReference type="SUPFAM" id="SSF57701">
    <property type="entry name" value="Zn2/Cys6 DNA-binding domain"/>
    <property type="match status" value="1"/>
</dbReference>
<comment type="subcellular location">
    <subcellularLocation>
        <location evidence="1">Nucleus</location>
    </subcellularLocation>
</comment>
<dbReference type="Proteomes" id="UP000325902">
    <property type="component" value="Unassembled WGS sequence"/>
</dbReference>
<dbReference type="SMART" id="SM00066">
    <property type="entry name" value="GAL4"/>
    <property type="match status" value="1"/>
</dbReference>
<dbReference type="PANTHER" id="PTHR47782">
    <property type="entry name" value="ZN(II)2CYS6 TRANSCRIPTION FACTOR (EUROFUNG)-RELATED"/>
    <property type="match status" value="1"/>
</dbReference>
<evidence type="ECO:0000313" key="11">
    <source>
        <dbReference type="Proteomes" id="UP000325902"/>
    </source>
</evidence>
<keyword evidence="4" id="KW-0805">Transcription regulation</keyword>
<dbReference type="GO" id="GO:0005634">
    <property type="term" value="C:nucleus"/>
    <property type="evidence" value="ECO:0007669"/>
    <property type="project" value="UniProtKB-SubCell"/>
</dbReference>
<keyword evidence="7" id="KW-0539">Nucleus</keyword>
<name>A0A5N5DG26_9PEZI</name>
<feature type="compositionally biased region" description="Polar residues" evidence="8">
    <location>
        <begin position="90"/>
        <end position="109"/>
    </location>
</feature>
<keyword evidence="2" id="KW-0479">Metal-binding</keyword>
<organism evidence="10 11">
    <name type="scientific">Lasiodiplodia theobromae</name>
    <dbReference type="NCBI Taxonomy" id="45133"/>
    <lineage>
        <taxon>Eukaryota</taxon>
        <taxon>Fungi</taxon>
        <taxon>Dikarya</taxon>
        <taxon>Ascomycota</taxon>
        <taxon>Pezizomycotina</taxon>
        <taxon>Dothideomycetes</taxon>
        <taxon>Dothideomycetes incertae sedis</taxon>
        <taxon>Botryosphaeriales</taxon>
        <taxon>Botryosphaeriaceae</taxon>
        <taxon>Lasiodiplodia</taxon>
    </lineage>
</organism>
<dbReference type="GO" id="GO:0008270">
    <property type="term" value="F:zinc ion binding"/>
    <property type="evidence" value="ECO:0007669"/>
    <property type="project" value="InterPro"/>
</dbReference>
<dbReference type="InterPro" id="IPR036864">
    <property type="entry name" value="Zn2-C6_fun-type_DNA-bd_sf"/>
</dbReference>
<dbReference type="GO" id="GO:0006351">
    <property type="term" value="P:DNA-templated transcription"/>
    <property type="evidence" value="ECO:0007669"/>
    <property type="project" value="InterPro"/>
</dbReference>
<dbReference type="CDD" id="cd12148">
    <property type="entry name" value="fungal_TF_MHR"/>
    <property type="match status" value="1"/>
</dbReference>
<dbReference type="GO" id="GO:0045944">
    <property type="term" value="P:positive regulation of transcription by RNA polymerase II"/>
    <property type="evidence" value="ECO:0007669"/>
    <property type="project" value="TreeGrafter"/>
</dbReference>
<evidence type="ECO:0000256" key="1">
    <source>
        <dbReference type="ARBA" id="ARBA00004123"/>
    </source>
</evidence>
<dbReference type="PROSITE" id="PS50048">
    <property type="entry name" value="ZN2_CY6_FUNGAL_2"/>
    <property type="match status" value="1"/>
</dbReference>
<sequence length="422" mass="47115">MDAGSKQPKKVRLACERCRDRRIKCDGKVPACENCSKAQVPCIDVDTRTSAGRISRAFQHNAAARIEWLESIIRTRLPDVDLSAGPPLLNTETVSPAPPQEQSQPTIGQNRGVKRSHSAPGQEHGQSHSVEQSARSMALHLGLLSLDVNSSQVHYLGSSSGSLFTPMLRANQEDPASLFPASSNEPSVDGSQADPFTVYEQIEESRLEQTHVAQVHRLYAMLRTDLPSRRDCSHLTNMFFRHFHAEYPFLHRPTIECMTDALYHCSDVVDETSFQYNGWPASQQWFPCNGEDAQNLNNGKQIAISVFAAATQLFLILGISANLKTQKRDYQYDPTKFHEAAKAALDPAISKISLHALQIILLLVLRSFTSTERSNTWATVHLGMAFAVELGLHRDASSCDSFSEAAHQMRRRVFYCMYSLER</sequence>
<dbReference type="InterPro" id="IPR052202">
    <property type="entry name" value="Yeast_MetPath_Reg"/>
</dbReference>
<feature type="region of interest" description="Disordered" evidence="8">
    <location>
        <begin position="87"/>
        <end position="134"/>
    </location>
</feature>
<evidence type="ECO:0000259" key="9">
    <source>
        <dbReference type="PROSITE" id="PS50048"/>
    </source>
</evidence>
<dbReference type="Pfam" id="PF00172">
    <property type="entry name" value="Zn_clus"/>
    <property type="match status" value="1"/>
</dbReference>
<evidence type="ECO:0000256" key="5">
    <source>
        <dbReference type="ARBA" id="ARBA00023125"/>
    </source>
</evidence>
<evidence type="ECO:0000256" key="6">
    <source>
        <dbReference type="ARBA" id="ARBA00023163"/>
    </source>
</evidence>
<dbReference type="GO" id="GO:0043565">
    <property type="term" value="F:sequence-specific DNA binding"/>
    <property type="evidence" value="ECO:0007669"/>
    <property type="project" value="TreeGrafter"/>
</dbReference>
<evidence type="ECO:0000256" key="2">
    <source>
        <dbReference type="ARBA" id="ARBA00022723"/>
    </source>
</evidence>
<dbReference type="OrthoDB" id="25921at2759"/>
<dbReference type="Gene3D" id="4.10.240.10">
    <property type="entry name" value="Zn(2)-C6 fungal-type DNA-binding domain"/>
    <property type="match status" value="1"/>
</dbReference>
<evidence type="ECO:0000256" key="4">
    <source>
        <dbReference type="ARBA" id="ARBA00023015"/>
    </source>
</evidence>
<evidence type="ECO:0000313" key="10">
    <source>
        <dbReference type="EMBL" id="KAB2576779.1"/>
    </source>
</evidence>
<keyword evidence="5" id="KW-0238">DNA-binding</keyword>
<dbReference type="InterPro" id="IPR001138">
    <property type="entry name" value="Zn2Cys6_DnaBD"/>
</dbReference>
<reference evidence="10 11" key="1">
    <citation type="journal article" date="2019" name="Sci. Rep.">
        <title>A multi-omics analysis of the grapevine pathogen Lasiodiplodia theobromae reveals that temperature affects the expression of virulence- and pathogenicity-related genes.</title>
        <authorList>
            <person name="Felix C."/>
            <person name="Meneses R."/>
            <person name="Goncalves M.F.M."/>
            <person name="Tilleman L."/>
            <person name="Duarte A.S."/>
            <person name="Jorrin-Novo J.V."/>
            <person name="Van de Peer Y."/>
            <person name="Deforce D."/>
            <person name="Van Nieuwerburgh F."/>
            <person name="Esteves A.C."/>
            <person name="Alves A."/>
        </authorList>
    </citation>
    <scope>NUCLEOTIDE SEQUENCE [LARGE SCALE GENOMIC DNA]</scope>
    <source>
        <strain evidence="10 11">LA-SOL3</strain>
    </source>
</reference>
<dbReference type="CDD" id="cd00067">
    <property type="entry name" value="GAL4"/>
    <property type="match status" value="1"/>
</dbReference>
<keyword evidence="6" id="KW-0804">Transcription</keyword>
<keyword evidence="3" id="KW-0862">Zinc</keyword>
<protein>
    <submittedName>
        <fullName evidence="10">Putative transcriptional regulatory protein</fullName>
    </submittedName>
</protein>